<feature type="domain" description="Glucose-methanol-choline oxidoreductase C-terminal" evidence="7">
    <location>
        <begin position="443"/>
        <end position="509"/>
    </location>
</feature>
<keyword evidence="3" id="KW-0285">Flavoprotein</keyword>
<dbReference type="InterPro" id="IPR006076">
    <property type="entry name" value="FAD-dep_OxRdtase"/>
</dbReference>
<evidence type="ECO:0000256" key="3">
    <source>
        <dbReference type="ARBA" id="ARBA00022630"/>
    </source>
</evidence>
<protein>
    <recommendedName>
        <fullName evidence="10">GMC family oxidoreductase</fullName>
    </recommendedName>
</protein>
<dbReference type="GO" id="GO:0016614">
    <property type="term" value="F:oxidoreductase activity, acting on CH-OH group of donors"/>
    <property type="evidence" value="ECO:0007669"/>
    <property type="project" value="InterPro"/>
</dbReference>
<keyword evidence="5" id="KW-0560">Oxidoreductase</keyword>
<evidence type="ECO:0000256" key="1">
    <source>
        <dbReference type="ARBA" id="ARBA00001974"/>
    </source>
</evidence>
<dbReference type="InterPro" id="IPR051473">
    <property type="entry name" value="P2Ox-like"/>
</dbReference>
<accession>A0A2J0U2X6</accession>
<dbReference type="OrthoDB" id="9787779at2"/>
<evidence type="ECO:0000256" key="5">
    <source>
        <dbReference type="ARBA" id="ARBA00023002"/>
    </source>
</evidence>
<dbReference type="RefSeq" id="WP_100442423.1">
    <property type="nucleotide sequence ID" value="NZ_CBCPIZ010000053.1"/>
</dbReference>
<dbReference type="Gene3D" id="3.50.50.60">
    <property type="entry name" value="FAD/NAD(P)-binding domain"/>
    <property type="match status" value="2"/>
</dbReference>
<dbReference type="SUPFAM" id="SSF51905">
    <property type="entry name" value="FAD/NAD(P)-binding domain"/>
    <property type="match status" value="1"/>
</dbReference>
<gene>
    <name evidence="8" type="ORF">B9Y64_21675</name>
</gene>
<evidence type="ECO:0008006" key="10">
    <source>
        <dbReference type="Google" id="ProtNLM"/>
    </source>
</evidence>
<name>A0A2J0U2X6_STEMA</name>
<dbReference type="EMBL" id="NEQV01000011">
    <property type="protein sequence ID" value="PJL22943.1"/>
    <property type="molecule type" value="Genomic_DNA"/>
</dbReference>
<proteinExistence type="inferred from homology"/>
<keyword evidence="4" id="KW-0274">FAD</keyword>
<comment type="caution">
    <text evidence="8">The sequence shown here is derived from an EMBL/GenBank/DDBJ whole genome shotgun (WGS) entry which is preliminary data.</text>
</comment>
<dbReference type="Proteomes" id="UP000230167">
    <property type="component" value="Unassembled WGS sequence"/>
</dbReference>
<dbReference type="InterPro" id="IPR036188">
    <property type="entry name" value="FAD/NAD-bd_sf"/>
</dbReference>
<organism evidence="8 9">
    <name type="scientific">Stenotrophomonas maltophilia</name>
    <name type="common">Pseudomonas maltophilia</name>
    <name type="synonym">Xanthomonas maltophilia</name>
    <dbReference type="NCBI Taxonomy" id="40324"/>
    <lineage>
        <taxon>Bacteria</taxon>
        <taxon>Pseudomonadati</taxon>
        <taxon>Pseudomonadota</taxon>
        <taxon>Gammaproteobacteria</taxon>
        <taxon>Lysobacterales</taxon>
        <taxon>Lysobacteraceae</taxon>
        <taxon>Stenotrophomonas</taxon>
        <taxon>Stenotrophomonas maltophilia group</taxon>
    </lineage>
</organism>
<evidence type="ECO:0000313" key="8">
    <source>
        <dbReference type="EMBL" id="PJL22943.1"/>
    </source>
</evidence>
<dbReference type="Pfam" id="PF01266">
    <property type="entry name" value="DAO"/>
    <property type="match status" value="1"/>
</dbReference>
<dbReference type="Pfam" id="PF05199">
    <property type="entry name" value="GMC_oxred_C"/>
    <property type="match status" value="1"/>
</dbReference>
<dbReference type="InterPro" id="IPR007867">
    <property type="entry name" value="GMC_OxRtase_C"/>
</dbReference>
<comment type="similarity">
    <text evidence="2">Belongs to the GMC oxidoreductase family.</text>
</comment>
<dbReference type="PANTHER" id="PTHR42784">
    <property type="entry name" value="PYRANOSE 2-OXIDASE"/>
    <property type="match status" value="1"/>
</dbReference>
<sequence>MSIDMTPDVLHSNHDVVVIGSGLTGSWVAHELTRQGLNVLMLEAGPALGFAESRAPVWTDELKDRVTIRQGEQSRHAAFWFNGPDAFVDDLHHPYEKTGDFTWIRGRQVGGRSLTWGGVALRHSDLEFSSRGAHGVTWPIRHVDLAEYYEEIEGFMGVEGTAADAPSLPDGRYLLPNHPMTEEEAGFASLVQSMWPERRVVQSRVIPDPRGVPSADLGAWSARTVHHSLLPSAIATGRLTIRSGVIVSHLVAMADGRVGSVSCVDATNGQRFSVPAKNVYLSASTIESIRILLNSASQVHPNGIGNSGGLLGKGLLDKGAVSFSGSIPGARDRTPRPFGHGHGLLIPRFNVARDELAAERGFAITGSMQRGRNLPDGTANWSLAAQYEREPSVGNCVELASNTVDKWGLRTVKVTSSPSEADAKLHEKARGKLLEMISVAQYQIHDQGEASPGSFVHEAGGAAMGSDSRTSVVNERNQVWDCANLYVTDGSCFVTAGWQNPSLTMMAIALRAARMGGNRIRGVA</sequence>
<evidence type="ECO:0000259" key="6">
    <source>
        <dbReference type="Pfam" id="PF01266"/>
    </source>
</evidence>
<reference evidence="8 9" key="1">
    <citation type="journal article" date="2017" name="Front. Microbiol.">
        <title>Double-Face Meets the Bacterial World: The Opportunistic Pathogen Stenotrophomonas maltophilia.</title>
        <authorList>
            <person name="Lira F."/>
            <person name="Berg G."/>
            <person name="Martinez J.L."/>
        </authorList>
    </citation>
    <scope>NUCLEOTIDE SEQUENCE [LARGE SCALE GENOMIC DNA]</scope>
    <source>
        <strain evidence="8 9">EA1</strain>
    </source>
</reference>
<feature type="domain" description="FAD dependent oxidoreductase" evidence="6">
    <location>
        <begin position="15"/>
        <end position="54"/>
    </location>
</feature>
<evidence type="ECO:0000256" key="4">
    <source>
        <dbReference type="ARBA" id="ARBA00022827"/>
    </source>
</evidence>
<dbReference type="AlphaFoldDB" id="A0A2J0U2X6"/>
<evidence type="ECO:0000256" key="2">
    <source>
        <dbReference type="ARBA" id="ARBA00010790"/>
    </source>
</evidence>
<evidence type="ECO:0000259" key="7">
    <source>
        <dbReference type="Pfam" id="PF05199"/>
    </source>
</evidence>
<comment type="cofactor">
    <cofactor evidence="1">
        <name>FAD</name>
        <dbReference type="ChEBI" id="CHEBI:57692"/>
    </cofactor>
</comment>
<dbReference type="PANTHER" id="PTHR42784:SF1">
    <property type="entry name" value="PYRANOSE 2-OXIDASE"/>
    <property type="match status" value="1"/>
</dbReference>
<evidence type="ECO:0000313" key="9">
    <source>
        <dbReference type="Proteomes" id="UP000230167"/>
    </source>
</evidence>